<dbReference type="SUPFAM" id="SSF53850">
    <property type="entry name" value="Periplasmic binding protein-like II"/>
    <property type="match status" value="1"/>
</dbReference>
<comment type="similarity">
    <text evidence="2">Belongs to the bacterial solute-binding protein 5 family.</text>
</comment>
<organism evidence="7 8">
    <name type="scientific">Acuticoccus sediminis</name>
    <dbReference type="NCBI Taxonomy" id="2184697"/>
    <lineage>
        <taxon>Bacteria</taxon>
        <taxon>Pseudomonadati</taxon>
        <taxon>Pseudomonadota</taxon>
        <taxon>Alphaproteobacteria</taxon>
        <taxon>Hyphomicrobiales</taxon>
        <taxon>Amorphaceae</taxon>
        <taxon>Acuticoccus</taxon>
    </lineage>
</organism>
<accession>A0A8B2NVL2</accession>
<proteinExistence type="inferred from homology"/>
<dbReference type="CDD" id="cd08515">
    <property type="entry name" value="PBP2_NikA_DppA_OppA_like_10"/>
    <property type="match status" value="1"/>
</dbReference>
<feature type="domain" description="Solute-binding protein family 5" evidence="6">
    <location>
        <begin position="70"/>
        <end position="427"/>
    </location>
</feature>
<sequence>MKVHASIALAALLLGTAAPALAGPDDNSLTIGLGEELPGFDGYTSTSRDGVVMTRHLYDMLIWRNPANFEYEPLLATSWKRVDDKTWEFALRQGVTFHDGSPFSAEDVVATLTYWSNADNGARSQSSVSWIDKVEAVDDMTVRIVSKEPFPAALEFVAGSLPIYPSDYFEEVGAEEFNKKPVGTGPYKLDSASGGTTTLARNEAYFESPKAPSIDKLIIRTIPDDATRIAELLGGGIEWTWNVPADQVAQIGSVPGRTAVLGSTMRIAFIGLDAAGRTGEGNPLTNVKVRQAINHAIDKKTIVENLVGGDGEVIDVPCYPMQLGCDVSAAVVYDYDPEKAKALLAEAGFGDGLQVSMTSYRDRARAEAVQAYLAAVGITANLEMLQARASFSGWREGKTEVWYGDWGSFSIADASASLGNFFDGSSNDGFRDEEVMALVAEASTSVDEAVRKENYAKAIQMITEKAYMVPMHTVTMGYAFDSELKFTPNVDELPRFFLASW</sequence>
<dbReference type="Proteomes" id="UP000249590">
    <property type="component" value="Unassembled WGS sequence"/>
</dbReference>
<comment type="subcellular location">
    <subcellularLocation>
        <location evidence="1">Periplasm</location>
    </subcellularLocation>
</comment>
<dbReference type="EMBL" id="QHHQ01000001">
    <property type="protein sequence ID" value="RAI04198.1"/>
    <property type="molecule type" value="Genomic_DNA"/>
</dbReference>
<dbReference type="GO" id="GO:0030288">
    <property type="term" value="C:outer membrane-bounded periplasmic space"/>
    <property type="evidence" value="ECO:0007669"/>
    <property type="project" value="UniProtKB-ARBA"/>
</dbReference>
<reference evidence="7 8" key="1">
    <citation type="submission" date="2018-05" db="EMBL/GenBank/DDBJ databases">
        <title>Acuticoccus sediminis sp. nov., isolated from deep-sea sediment of Indian Ocean.</title>
        <authorList>
            <person name="Liu X."/>
            <person name="Lai Q."/>
            <person name="Du Y."/>
            <person name="Sun F."/>
            <person name="Zhang X."/>
            <person name="Wang S."/>
            <person name="Shao Z."/>
        </authorList>
    </citation>
    <scope>NUCLEOTIDE SEQUENCE [LARGE SCALE GENOMIC DNA]</scope>
    <source>
        <strain evidence="7 8">PTG4-2</strain>
    </source>
</reference>
<dbReference type="OrthoDB" id="9803988at2"/>
<keyword evidence="4 5" id="KW-0732">Signal</keyword>
<dbReference type="PANTHER" id="PTHR30290">
    <property type="entry name" value="PERIPLASMIC BINDING COMPONENT OF ABC TRANSPORTER"/>
    <property type="match status" value="1"/>
</dbReference>
<keyword evidence="3" id="KW-0813">Transport</keyword>
<dbReference type="GO" id="GO:1904680">
    <property type="term" value="F:peptide transmembrane transporter activity"/>
    <property type="evidence" value="ECO:0007669"/>
    <property type="project" value="TreeGrafter"/>
</dbReference>
<evidence type="ECO:0000256" key="1">
    <source>
        <dbReference type="ARBA" id="ARBA00004418"/>
    </source>
</evidence>
<comment type="caution">
    <text evidence="7">The sequence shown here is derived from an EMBL/GenBank/DDBJ whole genome shotgun (WGS) entry which is preliminary data.</text>
</comment>
<evidence type="ECO:0000313" key="7">
    <source>
        <dbReference type="EMBL" id="RAI04198.1"/>
    </source>
</evidence>
<feature type="chain" id="PRO_5032963703" evidence="5">
    <location>
        <begin position="23"/>
        <end position="501"/>
    </location>
</feature>
<dbReference type="Pfam" id="PF00496">
    <property type="entry name" value="SBP_bac_5"/>
    <property type="match status" value="1"/>
</dbReference>
<evidence type="ECO:0000256" key="5">
    <source>
        <dbReference type="SAM" id="SignalP"/>
    </source>
</evidence>
<dbReference type="InterPro" id="IPR039424">
    <property type="entry name" value="SBP_5"/>
</dbReference>
<keyword evidence="8" id="KW-1185">Reference proteome</keyword>
<dbReference type="PIRSF" id="PIRSF002741">
    <property type="entry name" value="MppA"/>
    <property type="match status" value="1"/>
</dbReference>
<protein>
    <submittedName>
        <fullName evidence="7">ABC transporter substrate-binding protein</fullName>
    </submittedName>
</protein>
<feature type="signal peptide" evidence="5">
    <location>
        <begin position="1"/>
        <end position="22"/>
    </location>
</feature>
<evidence type="ECO:0000259" key="6">
    <source>
        <dbReference type="Pfam" id="PF00496"/>
    </source>
</evidence>
<evidence type="ECO:0000256" key="2">
    <source>
        <dbReference type="ARBA" id="ARBA00005695"/>
    </source>
</evidence>
<dbReference type="InterPro" id="IPR030678">
    <property type="entry name" value="Peptide/Ni-bd"/>
</dbReference>
<dbReference type="Gene3D" id="3.10.105.10">
    <property type="entry name" value="Dipeptide-binding Protein, Domain 3"/>
    <property type="match status" value="1"/>
</dbReference>
<dbReference type="InterPro" id="IPR000914">
    <property type="entry name" value="SBP_5_dom"/>
</dbReference>
<dbReference type="Gene3D" id="3.40.190.10">
    <property type="entry name" value="Periplasmic binding protein-like II"/>
    <property type="match status" value="1"/>
</dbReference>
<evidence type="ECO:0000313" key="8">
    <source>
        <dbReference type="Proteomes" id="UP000249590"/>
    </source>
</evidence>
<dbReference type="GO" id="GO:0043190">
    <property type="term" value="C:ATP-binding cassette (ABC) transporter complex"/>
    <property type="evidence" value="ECO:0007669"/>
    <property type="project" value="InterPro"/>
</dbReference>
<dbReference type="AlphaFoldDB" id="A0A8B2NVL2"/>
<dbReference type="RefSeq" id="WP_111343477.1">
    <property type="nucleotide sequence ID" value="NZ_QHHQ01000001.1"/>
</dbReference>
<evidence type="ECO:0000256" key="4">
    <source>
        <dbReference type="ARBA" id="ARBA00022729"/>
    </source>
</evidence>
<dbReference type="GO" id="GO:0015833">
    <property type="term" value="P:peptide transport"/>
    <property type="evidence" value="ECO:0007669"/>
    <property type="project" value="TreeGrafter"/>
</dbReference>
<gene>
    <name evidence="7" type="ORF">DLJ53_07060</name>
</gene>
<name>A0A8B2NVL2_9HYPH</name>
<evidence type="ECO:0000256" key="3">
    <source>
        <dbReference type="ARBA" id="ARBA00022448"/>
    </source>
</evidence>
<dbReference type="PANTHER" id="PTHR30290:SF9">
    <property type="entry name" value="OLIGOPEPTIDE-BINDING PROTEIN APPA"/>
    <property type="match status" value="1"/>
</dbReference>